<gene>
    <name evidence="2" type="ORF">SBX37_06430</name>
</gene>
<evidence type="ECO:0000259" key="1">
    <source>
        <dbReference type="Pfam" id="PF04965"/>
    </source>
</evidence>
<reference evidence="2 3" key="1">
    <citation type="submission" date="2023-11" db="EMBL/GenBank/DDBJ databases">
        <title>Plant-associative lifestyle of Vibrio porteresiae and its evolutionary dynamics.</title>
        <authorList>
            <person name="Rameshkumar N."/>
            <person name="Kirti K."/>
        </authorList>
    </citation>
    <scope>NUCLEOTIDE SEQUENCE [LARGE SCALE GENOMIC DNA]</scope>
    <source>
        <strain evidence="2 3">MSSRF38</strain>
    </source>
</reference>
<sequence>MMEPNQFLGRGWKFPPEFSSATHQVVMNESEANINQSIDLILQAYRGERSLLPAYGGDLRSFLFRNRDATLKDEIAQSVRQTLLNDEPRIHVDQVEVMYMTASDELVVIQVNYTIRKTNTRHNHVFPFSLLEGTNLTAGQKGAEPR</sequence>
<comment type="caution">
    <text evidence="2">The sequence shown here is derived from an EMBL/GenBank/DDBJ whole genome shotgun (WGS) entry which is preliminary data.</text>
</comment>
<dbReference type="SUPFAM" id="SSF160719">
    <property type="entry name" value="gpW/gp25-like"/>
    <property type="match status" value="1"/>
</dbReference>
<dbReference type="RefSeq" id="WP_087481991.1">
    <property type="nucleotide sequence ID" value="NZ_AP024883.1"/>
</dbReference>
<dbReference type="Gene3D" id="3.10.450.40">
    <property type="match status" value="1"/>
</dbReference>
<dbReference type="Proteomes" id="UP001283366">
    <property type="component" value="Unassembled WGS sequence"/>
</dbReference>
<accession>A0ABU4I7C9</accession>
<organism evidence="2 3">
    <name type="scientific">Vibrio mangrovi</name>
    <dbReference type="NCBI Taxonomy" id="474394"/>
    <lineage>
        <taxon>Bacteria</taxon>
        <taxon>Pseudomonadati</taxon>
        <taxon>Pseudomonadota</taxon>
        <taxon>Gammaproteobacteria</taxon>
        <taxon>Vibrionales</taxon>
        <taxon>Vibrionaceae</taxon>
        <taxon>Vibrio</taxon>
    </lineage>
</organism>
<evidence type="ECO:0000313" key="2">
    <source>
        <dbReference type="EMBL" id="MDW6002497.1"/>
    </source>
</evidence>
<keyword evidence="3" id="KW-1185">Reference proteome</keyword>
<name>A0ABU4I7C9_9VIBR</name>
<proteinExistence type="predicted"/>
<evidence type="ECO:0000313" key="3">
    <source>
        <dbReference type="Proteomes" id="UP001283366"/>
    </source>
</evidence>
<protein>
    <submittedName>
        <fullName evidence="2">GPW/gp25 family protein</fullName>
    </submittedName>
</protein>
<dbReference type="EMBL" id="JAWRCO010000001">
    <property type="protein sequence ID" value="MDW6002497.1"/>
    <property type="molecule type" value="Genomic_DNA"/>
</dbReference>
<dbReference type="Pfam" id="PF04965">
    <property type="entry name" value="GPW_gp25"/>
    <property type="match status" value="1"/>
</dbReference>
<dbReference type="InterPro" id="IPR007048">
    <property type="entry name" value="IraD/Gp25-like"/>
</dbReference>
<feature type="domain" description="IraD/Gp25-like" evidence="1">
    <location>
        <begin position="30"/>
        <end position="119"/>
    </location>
</feature>